<dbReference type="Gene3D" id="3.80.10.10">
    <property type="entry name" value="Ribonuclease Inhibitor"/>
    <property type="match status" value="1"/>
</dbReference>
<dbReference type="InterPro" id="IPR052574">
    <property type="entry name" value="CDIRP"/>
</dbReference>
<dbReference type="SUPFAM" id="SSF52058">
    <property type="entry name" value="L domain-like"/>
    <property type="match status" value="1"/>
</dbReference>
<evidence type="ECO:0000313" key="5">
    <source>
        <dbReference type="EMBL" id="MEL1246299.1"/>
    </source>
</evidence>
<dbReference type="Proteomes" id="UP001464555">
    <property type="component" value="Unassembled WGS sequence"/>
</dbReference>
<keyword evidence="6" id="KW-1185">Reference proteome</keyword>
<proteinExistence type="predicted"/>
<comment type="caution">
    <text evidence="5">The sequence shown here is derived from an EMBL/GenBank/DDBJ whole genome shotgun (WGS) entry which is preliminary data.</text>
</comment>
<dbReference type="PANTHER" id="PTHR47566">
    <property type="match status" value="1"/>
</dbReference>
<evidence type="ECO:0000256" key="3">
    <source>
        <dbReference type="ARBA" id="ARBA00022737"/>
    </source>
</evidence>
<protein>
    <submittedName>
        <fullName evidence="5">Leucine-rich repeat domain-containing protein</fullName>
    </submittedName>
</protein>
<dbReference type="Pfam" id="PF12799">
    <property type="entry name" value="LRR_4"/>
    <property type="match status" value="1"/>
</dbReference>
<dbReference type="InterPro" id="IPR032675">
    <property type="entry name" value="LRR_dom_sf"/>
</dbReference>
<accession>A0ABU9I1K4</accession>
<sequence length="449" mass="48969">MKKRYSLLIILACQSVVSQTINIPDPSFKTMLLNPQYIAGDSSGSDYGLDIDTNNDGEIQVSEAVLVTGLKMNTSVITSTNDILSLEGIQYFTNVKSISCMGNQLTSLDVSVLPSLEYLNCGHNLISSLNVSGLNHLELLWCDSNLLTTLNISGLPALKTVFCHDNYLTSLNLNELPVFIALVCSNNDLAELHLNNITTLRELFADGNMLTSMDLSGLSNLNYVVLDSNQFASIDISPLSSLTTLSLSNNPISELDMSGNPELRSLFIDNTLFTTIDCSATAIGQISCGNNPGLTSINVKNGVFSQSEFDMLYFAFMFENLPALTSICVDNGEQWNLNGTNYNSGGNAVVYTGENCDIVAQPMGVNEEKLAVFIVYPNPFTNELSFTSDIEISAIEILDLNGRIVSLPPFSINNNSARMVLEDNLQKGIYMLKASTMDGREIIQKIIKE</sequence>
<organism evidence="5 6">
    <name type="scientific">Flavobacterium arundinis</name>
    <dbReference type="NCBI Taxonomy" id="3139143"/>
    <lineage>
        <taxon>Bacteria</taxon>
        <taxon>Pseudomonadati</taxon>
        <taxon>Bacteroidota</taxon>
        <taxon>Flavobacteriia</taxon>
        <taxon>Flavobacteriales</taxon>
        <taxon>Flavobacteriaceae</taxon>
        <taxon>Flavobacterium</taxon>
    </lineage>
</organism>
<keyword evidence="3" id="KW-0677">Repeat</keyword>
<dbReference type="PANTHER" id="PTHR47566:SF1">
    <property type="entry name" value="PROTEIN NUD1"/>
    <property type="match status" value="1"/>
</dbReference>
<dbReference type="NCBIfam" id="TIGR04183">
    <property type="entry name" value="Por_Secre_tail"/>
    <property type="match status" value="1"/>
</dbReference>
<feature type="domain" description="Secretion system C-terminal sorting" evidence="4">
    <location>
        <begin position="375"/>
        <end position="447"/>
    </location>
</feature>
<evidence type="ECO:0000313" key="6">
    <source>
        <dbReference type="Proteomes" id="UP001464555"/>
    </source>
</evidence>
<keyword evidence="1" id="KW-0433">Leucine-rich repeat</keyword>
<keyword evidence="2" id="KW-0732">Signal</keyword>
<dbReference type="EMBL" id="JBBYHR010000013">
    <property type="protein sequence ID" value="MEL1246299.1"/>
    <property type="molecule type" value="Genomic_DNA"/>
</dbReference>
<dbReference type="InterPro" id="IPR025875">
    <property type="entry name" value="Leu-rich_rpt_4"/>
</dbReference>
<evidence type="ECO:0000259" key="4">
    <source>
        <dbReference type="Pfam" id="PF18962"/>
    </source>
</evidence>
<name>A0ABU9I1K4_9FLAO</name>
<evidence type="ECO:0000256" key="1">
    <source>
        <dbReference type="ARBA" id="ARBA00022614"/>
    </source>
</evidence>
<dbReference type="InterPro" id="IPR001611">
    <property type="entry name" value="Leu-rich_rpt"/>
</dbReference>
<dbReference type="InterPro" id="IPR026444">
    <property type="entry name" value="Secre_tail"/>
</dbReference>
<dbReference type="PROSITE" id="PS51450">
    <property type="entry name" value="LRR"/>
    <property type="match status" value="1"/>
</dbReference>
<dbReference type="Pfam" id="PF18962">
    <property type="entry name" value="Por_Secre_tail"/>
    <property type="match status" value="1"/>
</dbReference>
<gene>
    <name evidence="5" type="ORF">AAEO56_18640</name>
</gene>
<evidence type="ECO:0000256" key="2">
    <source>
        <dbReference type="ARBA" id="ARBA00022729"/>
    </source>
</evidence>
<dbReference type="RefSeq" id="WP_341698593.1">
    <property type="nucleotide sequence ID" value="NZ_JBBYHR010000013.1"/>
</dbReference>
<reference evidence="5 6" key="1">
    <citation type="submission" date="2024-04" db="EMBL/GenBank/DDBJ databases">
        <title>Flavobacterium sp. DGU11 16S ribosomal RNA gene Genome sequencing and assembly.</title>
        <authorList>
            <person name="Park S."/>
        </authorList>
    </citation>
    <scope>NUCLEOTIDE SEQUENCE [LARGE SCALE GENOMIC DNA]</scope>
    <source>
        <strain evidence="5 6">DGU11</strain>
    </source>
</reference>